<evidence type="ECO:0000313" key="3">
    <source>
        <dbReference type="Proteomes" id="UP001066327"/>
    </source>
</evidence>
<dbReference type="Proteomes" id="UP001066327">
    <property type="component" value="Unassembled WGS sequence"/>
</dbReference>
<keyword evidence="3" id="KW-1185">Reference proteome</keyword>
<accession>A0AAX3Y8X2</accession>
<sequence length="56" mass="6128">MTATAQHTEQPLAPDLIEICTWGHDVAPPRHLRRPRPRTAAAVTELTEAADLRASS</sequence>
<name>A0AAX3Y8X2_RHOOP</name>
<dbReference type="EMBL" id="CP130953">
    <property type="protein sequence ID" value="WLF44484.1"/>
    <property type="molecule type" value="Genomic_DNA"/>
</dbReference>
<proteinExistence type="predicted"/>
<dbReference type="RefSeq" id="WP_269592710.1">
    <property type="nucleotide sequence ID" value="NZ_CP130953.1"/>
</dbReference>
<evidence type="ECO:0000313" key="4">
    <source>
        <dbReference type="Proteomes" id="UP001231166"/>
    </source>
</evidence>
<evidence type="ECO:0000313" key="1">
    <source>
        <dbReference type="EMBL" id="MCZ4589958.1"/>
    </source>
</evidence>
<evidence type="ECO:0000313" key="2">
    <source>
        <dbReference type="EMBL" id="WLF44484.1"/>
    </source>
</evidence>
<reference evidence="2" key="2">
    <citation type="submission" date="2023-07" db="EMBL/GenBank/DDBJ databases">
        <title>Genomic analysis of Rhodococcus opacus VOC-14 with glycol ethers degradation activity.</title>
        <authorList>
            <person name="Narkevich D.A."/>
            <person name="Hlushen A.M."/>
            <person name="Akhremchuk A.E."/>
            <person name="Sikolenko M.A."/>
            <person name="Valentovich L.N."/>
        </authorList>
    </citation>
    <scope>NUCLEOTIDE SEQUENCE</scope>
    <source>
        <strain evidence="2">VOC-14</strain>
    </source>
</reference>
<reference evidence="1" key="1">
    <citation type="submission" date="2022-12" db="EMBL/GenBank/DDBJ databases">
        <authorList>
            <person name="Krivoruchko A.V."/>
            <person name="Elkin A."/>
        </authorList>
    </citation>
    <scope>NUCLEOTIDE SEQUENCE</scope>
    <source>
        <strain evidence="1">IEGM 249</strain>
    </source>
</reference>
<gene>
    <name evidence="1" type="ORF">O4328_41095</name>
    <name evidence="2" type="ORF">Q5707_21240</name>
</gene>
<dbReference type="EMBL" id="JAPWIS010000039">
    <property type="protein sequence ID" value="MCZ4589958.1"/>
    <property type="molecule type" value="Genomic_DNA"/>
</dbReference>
<dbReference type="Proteomes" id="UP001231166">
    <property type="component" value="Chromosome"/>
</dbReference>
<organism evidence="2 4">
    <name type="scientific">Rhodococcus opacus</name>
    <name type="common">Nocardia opaca</name>
    <dbReference type="NCBI Taxonomy" id="37919"/>
    <lineage>
        <taxon>Bacteria</taxon>
        <taxon>Bacillati</taxon>
        <taxon>Actinomycetota</taxon>
        <taxon>Actinomycetes</taxon>
        <taxon>Mycobacteriales</taxon>
        <taxon>Nocardiaceae</taxon>
        <taxon>Rhodococcus</taxon>
    </lineage>
</organism>
<protein>
    <submittedName>
        <fullName evidence="2">Uncharacterized protein</fullName>
    </submittedName>
</protein>
<dbReference type="AlphaFoldDB" id="A0AAX3Y8X2"/>